<evidence type="ECO:0008006" key="4">
    <source>
        <dbReference type="Google" id="ProtNLM"/>
    </source>
</evidence>
<sequence>MRVAAARPPLRGGAASRLLRLCAATVLVAQAGSLSLLPDMCPKPVEGSKPAYHSGCVARPTVRAQRTALWHLSPGDAPRSPLARACVRRAQAGPATGSARR</sequence>
<evidence type="ECO:0000256" key="1">
    <source>
        <dbReference type="SAM" id="SignalP"/>
    </source>
</evidence>
<keyword evidence="1" id="KW-0732">Signal</keyword>
<organism evidence="2 3">
    <name type="scientific">Prorocentrum cordatum</name>
    <dbReference type="NCBI Taxonomy" id="2364126"/>
    <lineage>
        <taxon>Eukaryota</taxon>
        <taxon>Sar</taxon>
        <taxon>Alveolata</taxon>
        <taxon>Dinophyceae</taxon>
        <taxon>Prorocentrales</taxon>
        <taxon>Prorocentraceae</taxon>
        <taxon>Prorocentrum</taxon>
    </lineage>
</organism>
<reference evidence="2" key="1">
    <citation type="submission" date="2023-10" db="EMBL/GenBank/DDBJ databases">
        <authorList>
            <person name="Chen Y."/>
            <person name="Shah S."/>
            <person name="Dougan E. K."/>
            <person name="Thang M."/>
            <person name="Chan C."/>
        </authorList>
    </citation>
    <scope>NUCLEOTIDE SEQUENCE [LARGE SCALE GENOMIC DNA]</scope>
</reference>
<keyword evidence="3" id="KW-1185">Reference proteome</keyword>
<proteinExistence type="predicted"/>
<protein>
    <recommendedName>
        <fullName evidence="4">Secreted protein</fullName>
    </recommendedName>
</protein>
<feature type="signal peptide" evidence="1">
    <location>
        <begin position="1"/>
        <end position="24"/>
    </location>
</feature>
<feature type="chain" id="PRO_5047162735" description="Secreted protein" evidence="1">
    <location>
        <begin position="25"/>
        <end position="101"/>
    </location>
</feature>
<comment type="caution">
    <text evidence="2">The sequence shown here is derived from an EMBL/GenBank/DDBJ whole genome shotgun (WGS) entry which is preliminary data.</text>
</comment>
<evidence type="ECO:0000313" key="2">
    <source>
        <dbReference type="EMBL" id="CAK0829915.1"/>
    </source>
</evidence>
<dbReference type="Proteomes" id="UP001189429">
    <property type="component" value="Unassembled WGS sequence"/>
</dbReference>
<accession>A0ABN9SF05</accession>
<gene>
    <name evidence="2" type="ORF">PCOR1329_LOCUS28707</name>
</gene>
<name>A0ABN9SF05_9DINO</name>
<evidence type="ECO:0000313" key="3">
    <source>
        <dbReference type="Proteomes" id="UP001189429"/>
    </source>
</evidence>
<dbReference type="EMBL" id="CAUYUJ010010648">
    <property type="protein sequence ID" value="CAK0829915.1"/>
    <property type="molecule type" value="Genomic_DNA"/>
</dbReference>